<organism evidence="3 4">
    <name type="scientific">Spiroplasma culicicola AES-1</name>
    <dbReference type="NCBI Taxonomy" id="1276246"/>
    <lineage>
        <taxon>Bacteria</taxon>
        <taxon>Bacillati</taxon>
        <taxon>Mycoplasmatota</taxon>
        <taxon>Mollicutes</taxon>
        <taxon>Entomoplasmatales</taxon>
        <taxon>Spiroplasmataceae</taxon>
        <taxon>Spiroplasma</taxon>
    </lineage>
</organism>
<dbReference type="STRING" id="1276246.SCULI_v1c06790"/>
<evidence type="ECO:0000259" key="2">
    <source>
        <dbReference type="Pfam" id="PF00455"/>
    </source>
</evidence>
<dbReference type="OrthoDB" id="390201at2"/>
<dbReference type="EMBL" id="CP006681">
    <property type="protein sequence ID" value="AHI53020.1"/>
    <property type="molecule type" value="Genomic_DNA"/>
</dbReference>
<protein>
    <submittedName>
        <fullName evidence="3">DeoR family transcriptional regulator</fullName>
    </submittedName>
</protein>
<dbReference type="InterPro" id="IPR050313">
    <property type="entry name" value="Carb_Metab_HTH_regulators"/>
</dbReference>
<keyword evidence="1" id="KW-0678">Repressor</keyword>
<dbReference type="InterPro" id="IPR037171">
    <property type="entry name" value="NagB/RpiA_transferase-like"/>
</dbReference>
<dbReference type="AlphaFoldDB" id="W6A805"/>
<keyword evidence="4" id="KW-1185">Reference proteome</keyword>
<evidence type="ECO:0000313" key="3">
    <source>
        <dbReference type="EMBL" id="AHI53020.1"/>
    </source>
</evidence>
<reference evidence="3 4" key="1">
    <citation type="journal article" date="2014" name="Genome Biol. Evol.">
        <title>Molecular evolution of the substrate utilization strategies and putative virulence factors in mosquito-associated Spiroplasma species.</title>
        <authorList>
            <person name="Chang T.H."/>
            <person name="Lo W.S."/>
            <person name="Ku C."/>
            <person name="Chen L.L."/>
            <person name="Kuo C.H."/>
        </authorList>
    </citation>
    <scope>NUCLEOTIDE SEQUENCE [LARGE SCALE GENOMIC DNA]</scope>
    <source>
        <strain evidence="3">AES-1</strain>
    </source>
</reference>
<dbReference type="eggNOG" id="COG1349">
    <property type="taxonomic scope" value="Bacteria"/>
</dbReference>
<dbReference type="PANTHER" id="PTHR30363">
    <property type="entry name" value="HTH-TYPE TRANSCRIPTIONAL REGULATOR SRLR-RELATED"/>
    <property type="match status" value="1"/>
</dbReference>
<dbReference type="SUPFAM" id="SSF100950">
    <property type="entry name" value="NagB/RpiA/CoA transferase-like"/>
    <property type="match status" value="1"/>
</dbReference>
<name>W6A805_9MOLU</name>
<dbReference type="Pfam" id="PF00455">
    <property type="entry name" value="DeoRC"/>
    <property type="match status" value="1"/>
</dbReference>
<dbReference type="KEGG" id="scq:SCULI_v1c06790"/>
<accession>W6A805</accession>
<dbReference type="HOGENOM" id="CLU_060699_1_0_14"/>
<evidence type="ECO:0000313" key="4">
    <source>
        <dbReference type="Proteomes" id="UP000019267"/>
    </source>
</evidence>
<proteinExistence type="predicted"/>
<dbReference type="PATRIC" id="fig|1276246.3.peg.678"/>
<dbReference type="InterPro" id="IPR014036">
    <property type="entry name" value="DeoR-like_C"/>
</dbReference>
<sequence>MEKLKKGERIKLYFSYLNNNMSISIKQFLKFAQEQAIPEITARRDIKLLENLNYITSEMGLIKLNTDKEYETTREEKFAANREEKQKIGLLANDLINSQEIFVGAGTTCEIFVKSINKPIKMLYTNGFEVARVANANPNIKRIVLIGGKLRPQSSAMCGSIANTIVESLKFSQTFITITNMDNEFNAFNNNADEAYLTNKVILNSHDIVCLMDHTKFNQKTYGNKITNAANMKTIICDKEIDDPLFKQLQKITNVKW</sequence>
<dbReference type="Proteomes" id="UP000019267">
    <property type="component" value="Chromosome"/>
</dbReference>
<gene>
    <name evidence="3" type="ORF">SCULI_v1c06790</name>
</gene>
<feature type="domain" description="DeoR-like transcriptional repressor C-terminal sensor" evidence="2">
    <location>
        <begin position="81"/>
        <end position="239"/>
    </location>
</feature>
<dbReference type="PANTHER" id="PTHR30363:SF4">
    <property type="entry name" value="GLYCEROL-3-PHOSPHATE REGULON REPRESSOR"/>
    <property type="match status" value="1"/>
</dbReference>
<dbReference type="SMART" id="SM01134">
    <property type="entry name" value="DeoRC"/>
    <property type="match status" value="1"/>
</dbReference>
<evidence type="ECO:0000256" key="1">
    <source>
        <dbReference type="ARBA" id="ARBA00022491"/>
    </source>
</evidence>
<dbReference type="RefSeq" id="WP_025363252.1">
    <property type="nucleotide sequence ID" value="NZ_CP006681.1"/>
</dbReference>